<keyword evidence="5" id="KW-0802">TPR repeat</keyword>
<dbReference type="InterPro" id="IPR015943">
    <property type="entry name" value="WD40/YVTN_repeat-like_dom_sf"/>
</dbReference>
<evidence type="ECO:0000313" key="12">
    <source>
        <dbReference type="EMBL" id="KAK7790830.1"/>
    </source>
</evidence>
<keyword evidence="7" id="KW-0966">Cell projection</keyword>
<dbReference type="Pfam" id="PF00400">
    <property type="entry name" value="WD40"/>
    <property type="match status" value="1"/>
</dbReference>
<evidence type="ECO:0000259" key="11">
    <source>
        <dbReference type="Pfam" id="PF24762"/>
    </source>
</evidence>
<keyword evidence="4" id="KW-0677">Repeat</keyword>
<dbReference type="GO" id="GO:0005930">
    <property type="term" value="C:axoneme"/>
    <property type="evidence" value="ECO:0007669"/>
    <property type="project" value="TreeGrafter"/>
</dbReference>
<dbReference type="SUPFAM" id="SSF50978">
    <property type="entry name" value="WD40 repeat-like"/>
    <property type="match status" value="1"/>
</dbReference>
<dbReference type="Gene3D" id="2.130.10.10">
    <property type="entry name" value="YVTN repeat-like/Quinoprotein amine dehydrogenase"/>
    <property type="match status" value="2"/>
</dbReference>
<dbReference type="GO" id="GO:0042073">
    <property type="term" value="P:intraciliary transport"/>
    <property type="evidence" value="ECO:0007669"/>
    <property type="project" value="TreeGrafter"/>
</dbReference>
<gene>
    <name evidence="12" type="ORF">R5R35_003897</name>
</gene>
<dbReference type="FunFam" id="1.25.40.470:FF:000013">
    <property type="entry name" value="intraflagellar transport protein 172 homolog"/>
    <property type="match status" value="1"/>
</dbReference>
<comment type="subcellular location">
    <subcellularLocation>
        <location evidence="1">Cell projection</location>
        <location evidence="1">Cilium</location>
    </subcellularLocation>
</comment>
<dbReference type="InterPro" id="IPR056157">
    <property type="entry name" value="TPR_IFT80_172_dom"/>
</dbReference>
<evidence type="ECO:0000256" key="2">
    <source>
        <dbReference type="ARBA" id="ARBA00022473"/>
    </source>
</evidence>
<feature type="domain" description="IFT80/172/WDR35 TPR" evidence="10">
    <location>
        <begin position="628"/>
        <end position="762"/>
    </location>
</feature>
<dbReference type="FunFam" id="2.130.10.10:FF:002910">
    <property type="entry name" value="Predicted protein"/>
    <property type="match status" value="1"/>
</dbReference>
<evidence type="ECO:0000256" key="9">
    <source>
        <dbReference type="ARBA" id="ARBA00073483"/>
    </source>
</evidence>
<dbReference type="InterPro" id="IPR011990">
    <property type="entry name" value="TPR-like_helical_dom_sf"/>
</dbReference>
<dbReference type="Gene3D" id="1.25.40.470">
    <property type="match status" value="2"/>
</dbReference>
<evidence type="ECO:0000256" key="6">
    <source>
        <dbReference type="ARBA" id="ARBA00023069"/>
    </source>
</evidence>
<evidence type="ECO:0000256" key="3">
    <source>
        <dbReference type="ARBA" id="ARBA00022574"/>
    </source>
</evidence>
<keyword evidence="6" id="KW-0969">Cilium</keyword>
<proteinExistence type="inferred from homology"/>
<dbReference type="SUPFAM" id="SSF48452">
    <property type="entry name" value="TPR-like"/>
    <property type="match status" value="1"/>
</dbReference>
<dbReference type="GO" id="GO:0036064">
    <property type="term" value="C:ciliary basal body"/>
    <property type="evidence" value="ECO:0007669"/>
    <property type="project" value="TreeGrafter"/>
</dbReference>
<evidence type="ECO:0000256" key="5">
    <source>
        <dbReference type="ARBA" id="ARBA00022803"/>
    </source>
</evidence>
<evidence type="ECO:0000256" key="1">
    <source>
        <dbReference type="ARBA" id="ARBA00004138"/>
    </source>
</evidence>
<evidence type="ECO:0000256" key="8">
    <source>
        <dbReference type="ARBA" id="ARBA00038130"/>
    </source>
</evidence>
<keyword evidence="3" id="KW-0853">WD repeat</keyword>
<dbReference type="SUPFAM" id="SSF48371">
    <property type="entry name" value="ARM repeat"/>
    <property type="match status" value="1"/>
</dbReference>
<dbReference type="PANTHER" id="PTHR15722">
    <property type="entry name" value="IFT140/172-RELATED"/>
    <property type="match status" value="1"/>
</dbReference>
<dbReference type="FunFam" id="1.25.40.470:FF:000012">
    <property type="entry name" value="intraflagellar transport protein 172 homolog"/>
    <property type="match status" value="1"/>
</dbReference>
<reference evidence="12 13" key="1">
    <citation type="submission" date="2024-03" db="EMBL/GenBank/DDBJ databases">
        <title>The genome assembly and annotation of the cricket Gryllus longicercus Weissman &amp; Gray.</title>
        <authorList>
            <person name="Szrajer S."/>
            <person name="Gray D."/>
            <person name="Ylla G."/>
        </authorList>
    </citation>
    <scope>NUCLEOTIDE SEQUENCE [LARGE SCALE GENOMIC DNA]</scope>
    <source>
        <strain evidence="12">DAG 2021-001</strain>
        <tissue evidence="12">Whole body minus gut</tissue>
    </source>
</reference>
<dbReference type="SUPFAM" id="SSF69322">
    <property type="entry name" value="Tricorn protease domain 2"/>
    <property type="match status" value="1"/>
</dbReference>
<evidence type="ECO:0000313" key="13">
    <source>
        <dbReference type="Proteomes" id="UP001378592"/>
    </source>
</evidence>
<dbReference type="InterPro" id="IPR016024">
    <property type="entry name" value="ARM-type_fold"/>
</dbReference>
<dbReference type="Proteomes" id="UP001378592">
    <property type="component" value="Unassembled WGS sequence"/>
</dbReference>
<evidence type="ECO:0000256" key="4">
    <source>
        <dbReference type="ARBA" id="ARBA00022737"/>
    </source>
</evidence>
<dbReference type="PANTHER" id="PTHR15722:SF2">
    <property type="entry name" value="INTRAFLAGELLAR TRANSPORT PROTEIN 172 HOMOLOG"/>
    <property type="match status" value="1"/>
</dbReference>
<evidence type="ECO:0000256" key="7">
    <source>
        <dbReference type="ARBA" id="ARBA00023273"/>
    </source>
</evidence>
<sequence>MQLKHLRTVLQAENGIAKISAIAWAPNNNKLAVCTSDRVVHLFDENGEKRDKFSTKPVDAKYGKKSYVVKGLAFSPDSTKIAVGQTDNIVFVYKIGEEWGDKKVICNKFPQSSAVTCLIWLTEGPIVIGQLDGKVRAANVKFNKSQTLYTTDSLVVSLAANSRGTGFLSGHLDGTIVRYCVSDDGSMEKQGRVVTHPVPPYALAWPVGHTVAAGCDLRVAVYNREGQIAKQFDYSRDEKEKEFTVACCSPSGQAVMVGSFDRVRVFSWSPRKSMWEENEPREIQHLYSITALGWKRDGSRVAVGTLCGAVELFESVLRRTVWKNKFEMTYVGPSQVLVKPLAPGSRGVILKSQYGYEIEDVRIMGHDNYLVARTSETLLLGDLQRNLLSEVLWPNSGHHEKFYFDNPNVCLIFNAGELSLVEYGDNEILGSVRTEFMNPHQISVRLNERKQNSAEDNKKLAYLLDLKTICILDLVFGVTVAQLTHDSKIDWLELNETGHKLLFRDKKMRLTLLDIIKGQKISILTYCTFVQWVVGSDVVVAQSRNNLCVWYNIDVPEQVTLITIKGDVVDVVRADGKTEAVVQEGSHQLGYELDEGLVEFGTAIHDNDLGRAVTFLETLGDKPEAEGMWTNLASIALELNKLHVAERCYAALGDVSRTHYLRRTIEIGNKYAEENDGDFMGCPDVWARLAILNNRLKDAEAVYLEQNQLNEAITMYCNLHKWEEALSLAEMKGFSNYDQLREKHMQWLLDTNQEEKAGEMKEHEGDYNAAFNLYLKANLPSRASRLLQSNYEMLENEEMVYKVVTALVRSEMYEQAGELFERVNQSEKAFDCYRKGNVFSKAIELARYVSPAEVVRLEEEWGDYLVSNKQLDAAINHYIEAGKTMKALDAAVGARQWKKAVQIIKVIDDPTTVVNHYRQIAQHFASIKEYNTAEKLFLQAEMYEDAIDMYNQAGEWDKAHFLASQYLDTERVSQMYLAQAQNLEQQGKLKEAEKLYISVTEPDAAISMYKKNRQYDQMMRLVSQYHPDLLQTTHLRLAQEMEAEGNFKAAEQHFLNAEEWKSAINMYRAADMWEDAYRVAKSHGGAQAANQVAYLWAKSLGGESAVKLLSKFNLLEISIDYACENYQFEFAFDLARSAMKSKMPDIHYKYAMALEDDGKFKEAEEQFILAGKPREAVLMYVHNQDWPNAQRVAEKHEPESVTEVLQGEAKEAFKRENYQRFESLLLRAQKADLIIKQYKDAGMWVDALRVCKEFLPSHLTTLQADYEREVGVKGSHDASTLLTAANNWEQSGDYKAAIDCLIKVTNANTNDSSLLIKAWTQAADLTNRYLEGAEAVEVVKILGPRLAEVGQHTAAAQLYIGADMIKEAIDIFIEAEEWGKAKKVAQELEPRYESYVENRYKESLRREGRADQLADVDIIGALDLLSEQGQWMKCLDTARQHGPNVLHKYVALYATQLIKEEQPFQALELYTKYDAPPFSQNYNIYKRIAIDIFNLTGLSSPDSYAQWAELRNMLLQLTESMKTSSDAGSSVHDEFNILLVISHYYASRCAYKGVESLDELVAKLSISLLRHTDIIPADKGYYEAGVDARAIGKESEAFVFLNHYLDICEAIEESNPDMLDYSDFSATDFPMEIPLPTSLHLSPAQHEEVKEWVLAVSMDQKVDQVLPVDDRMLYPASLSSGSGQSAPTCVISGYPIMSVRGRNPVEFKRVGMLANREDWNKVMMAVKMAPESHITDVINFISQWCGGVPMFSFQ</sequence>
<accession>A0AAN9V6S9</accession>
<dbReference type="FunFam" id="1.25.40.470:FF:000008">
    <property type="entry name" value="Intraflagellar transport protein 172 homolog"/>
    <property type="match status" value="1"/>
</dbReference>
<name>A0AAN9V6S9_9ORTH</name>
<dbReference type="GO" id="GO:0030992">
    <property type="term" value="C:intraciliary transport particle B"/>
    <property type="evidence" value="ECO:0007669"/>
    <property type="project" value="TreeGrafter"/>
</dbReference>
<dbReference type="SMART" id="SM00320">
    <property type="entry name" value="WD40"/>
    <property type="match status" value="6"/>
</dbReference>
<dbReference type="Pfam" id="PF24762">
    <property type="entry name" value="TPR_IF140-IFT172"/>
    <property type="match status" value="1"/>
</dbReference>
<evidence type="ECO:0000259" key="10">
    <source>
        <dbReference type="Pfam" id="PF23387"/>
    </source>
</evidence>
<protein>
    <recommendedName>
        <fullName evidence="9">Intraflagellar transport protein 172 homolog</fullName>
    </recommendedName>
</protein>
<comment type="similarity">
    <text evidence="8">Belongs to the IFT172 family.</text>
</comment>
<dbReference type="InterPro" id="IPR001680">
    <property type="entry name" value="WD40_rpt"/>
</dbReference>
<keyword evidence="2" id="KW-0217">Developmental protein</keyword>
<feature type="domain" description="IF140/IFT172/WDR19 TPR" evidence="11">
    <location>
        <begin position="965"/>
        <end position="1249"/>
    </location>
</feature>
<dbReference type="Pfam" id="PF23387">
    <property type="entry name" value="TPR_IFT80_172"/>
    <property type="match status" value="1"/>
</dbReference>
<organism evidence="12 13">
    <name type="scientific">Gryllus longicercus</name>
    <dbReference type="NCBI Taxonomy" id="2509291"/>
    <lineage>
        <taxon>Eukaryota</taxon>
        <taxon>Metazoa</taxon>
        <taxon>Ecdysozoa</taxon>
        <taxon>Arthropoda</taxon>
        <taxon>Hexapoda</taxon>
        <taxon>Insecta</taxon>
        <taxon>Pterygota</taxon>
        <taxon>Neoptera</taxon>
        <taxon>Polyneoptera</taxon>
        <taxon>Orthoptera</taxon>
        <taxon>Ensifera</taxon>
        <taxon>Gryllidea</taxon>
        <taxon>Grylloidea</taxon>
        <taxon>Gryllidae</taxon>
        <taxon>Gryllinae</taxon>
        <taxon>Gryllus</taxon>
    </lineage>
</organism>
<dbReference type="InterPro" id="IPR056168">
    <property type="entry name" value="TPR_IF140/IFT172/WDR19"/>
</dbReference>
<dbReference type="EMBL" id="JAZDUA010000583">
    <property type="protein sequence ID" value="KAK7790830.1"/>
    <property type="molecule type" value="Genomic_DNA"/>
</dbReference>
<dbReference type="Gene3D" id="1.25.40.10">
    <property type="entry name" value="Tetratricopeptide repeat domain"/>
    <property type="match status" value="1"/>
</dbReference>
<dbReference type="InterPro" id="IPR036322">
    <property type="entry name" value="WD40_repeat_dom_sf"/>
</dbReference>
<keyword evidence="13" id="KW-1185">Reference proteome</keyword>
<comment type="caution">
    <text evidence="12">The sequence shown here is derived from an EMBL/GenBank/DDBJ whole genome shotgun (WGS) entry which is preliminary data.</text>
</comment>